<dbReference type="SUPFAM" id="SSF56935">
    <property type="entry name" value="Porins"/>
    <property type="match status" value="1"/>
</dbReference>
<keyword evidence="8 10" id="KW-0472">Membrane</keyword>
<evidence type="ECO:0000256" key="1">
    <source>
        <dbReference type="ARBA" id="ARBA00004571"/>
    </source>
</evidence>
<dbReference type="NCBIfam" id="TIGR04057">
    <property type="entry name" value="SusC_RagA_signa"/>
    <property type="match status" value="1"/>
</dbReference>
<dbReference type="NCBIfam" id="TIGR04056">
    <property type="entry name" value="OMP_RagA_SusC"/>
    <property type="match status" value="1"/>
</dbReference>
<dbReference type="InterPro" id="IPR012910">
    <property type="entry name" value="Plug_dom"/>
</dbReference>
<name>A0ABS5VY53_9BACT</name>
<accession>A0ABS5VY53</accession>
<dbReference type="SMART" id="SM00965">
    <property type="entry name" value="STN"/>
    <property type="match status" value="1"/>
</dbReference>
<keyword evidence="4" id="KW-0410">Iron transport</keyword>
<comment type="similarity">
    <text evidence="10 11">Belongs to the TonB-dependent receptor family.</text>
</comment>
<evidence type="ECO:0000313" key="13">
    <source>
        <dbReference type="EMBL" id="MBT1705800.1"/>
    </source>
</evidence>
<dbReference type="Gene3D" id="2.40.170.20">
    <property type="entry name" value="TonB-dependent receptor, beta-barrel domain"/>
    <property type="match status" value="1"/>
</dbReference>
<protein>
    <submittedName>
        <fullName evidence="13">SusC/RagA family TonB-linked outer membrane protein</fullName>
    </submittedName>
</protein>
<dbReference type="EMBL" id="JAHESD010000068">
    <property type="protein sequence ID" value="MBT1705800.1"/>
    <property type="molecule type" value="Genomic_DNA"/>
</dbReference>
<dbReference type="RefSeq" id="WP_254155955.1">
    <property type="nucleotide sequence ID" value="NZ_JAHESD010000068.1"/>
</dbReference>
<dbReference type="InterPro" id="IPR036942">
    <property type="entry name" value="Beta-barrel_TonB_sf"/>
</dbReference>
<dbReference type="InterPro" id="IPR008969">
    <property type="entry name" value="CarboxyPept-like_regulatory"/>
</dbReference>
<organism evidence="13 14">
    <name type="scientific">Chryseosolibacter indicus</name>
    <dbReference type="NCBI Taxonomy" id="2782351"/>
    <lineage>
        <taxon>Bacteria</taxon>
        <taxon>Pseudomonadati</taxon>
        <taxon>Bacteroidota</taxon>
        <taxon>Cytophagia</taxon>
        <taxon>Cytophagales</taxon>
        <taxon>Chryseotaleaceae</taxon>
        <taxon>Chryseosolibacter</taxon>
    </lineage>
</organism>
<dbReference type="Pfam" id="PF07715">
    <property type="entry name" value="Plug"/>
    <property type="match status" value="1"/>
</dbReference>
<evidence type="ECO:0000256" key="4">
    <source>
        <dbReference type="ARBA" id="ARBA00022496"/>
    </source>
</evidence>
<keyword evidence="5 10" id="KW-0812">Transmembrane</keyword>
<dbReference type="Pfam" id="PF00593">
    <property type="entry name" value="TonB_dep_Rec_b-barrel"/>
    <property type="match status" value="1"/>
</dbReference>
<evidence type="ECO:0000256" key="11">
    <source>
        <dbReference type="RuleBase" id="RU003357"/>
    </source>
</evidence>
<evidence type="ECO:0000256" key="9">
    <source>
        <dbReference type="ARBA" id="ARBA00023237"/>
    </source>
</evidence>
<dbReference type="PROSITE" id="PS52016">
    <property type="entry name" value="TONB_DEPENDENT_REC_3"/>
    <property type="match status" value="1"/>
</dbReference>
<proteinExistence type="inferred from homology"/>
<dbReference type="Pfam" id="PF07660">
    <property type="entry name" value="STN"/>
    <property type="match status" value="1"/>
</dbReference>
<keyword evidence="9 10" id="KW-0998">Cell outer membrane</keyword>
<evidence type="ECO:0000259" key="12">
    <source>
        <dbReference type="SMART" id="SM00965"/>
    </source>
</evidence>
<evidence type="ECO:0000256" key="5">
    <source>
        <dbReference type="ARBA" id="ARBA00022692"/>
    </source>
</evidence>
<feature type="domain" description="Secretin/TonB short N-terminal" evidence="12">
    <location>
        <begin position="71"/>
        <end position="122"/>
    </location>
</feature>
<dbReference type="InterPro" id="IPR000531">
    <property type="entry name" value="Beta-barrel_TonB"/>
</dbReference>
<evidence type="ECO:0000256" key="2">
    <source>
        <dbReference type="ARBA" id="ARBA00022448"/>
    </source>
</evidence>
<comment type="caution">
    <text evidence="13">The sequence shown here is derived from an EMBL/GenBank/DDBJ whole genome shotgun (WGS) entry which is preliminary data.</text>
</comment>
<dbReference type="InterPro" id="IPR011662">
    <property type="entry name" value="Secretin/TonB_short_N"/>
</dbReference>
<keyword evidence="4" id="KW-0406">Ion transport</keyword>
<dbReference type="InterPro" id="IPR023997">
    <property type="entry name" value="TonB-dep_OMP_SusC/RagA_CS"/>
</dbReference>
<keyword evidence="14" id="KW-1185">Reference proteome</keyword>
<evidence type="ECO:0000256" key="7">
    <source>
        <dbReference type="ARBA" id="ARBA00023077"/>
    </source>
</evidence>
<comment type="subcellular location">
    <subcellularLocation>
        <location evidence="1 10">Cell outer membrane</location>
        <topology evidence="1 10">Multi-pass membrane protein</topology>
    </subcellularLocation>
</comment>
<evidence type="ECO:0000256" key="3">
    <source>
        <dbReference type="ARBA" id="ARBA00022452"/>
    </source>
</evidence>
<dbReference type="Proteomes" id="UP000772618">
    <property type="component" value="Unassembled WGS sequence"/>
</dbReference>
<dbReference type="SUPFAM" id="SSF49464">
    <property type="entry name" value="Carboxypeptidase regulatory domain-like"/>
    <property type="match status" value="1"/>
</dbReference>
<sequence>MKKILRFGPGHAMEGFSRLKSKIAMLLLLITCLQVAQVQADTTGKAEKITLNFEGTMLKDVLNTIEDRTPYRFFYNHKAVDVTRKVNLSLKEVSINIALEELFRDTHVTWTIKGTQIVLKKIKGPFPNKDVSAINVYGEGDATDKETRTIGSATLETRVSGRVTDENNVPLPGVNVLVKGTTIGTTTDSEGVYAISVPDGSTVLVFSFIGFASQEVSINNQSVLDVQLQSDLVSLQEVVVVGYGTQEKKDLTSAVATVSNKDLLPGAFNSPLQMIDGKVPGVTISNPAAGDPNRQTDIQVRGAASIDAGNGPLIIIDGMPGGDLRNVAQQDIESITVLKDGSAAAIYGSRGANGVILITTKQGKAGKVAVTYDSFFDHDKVAAKPDILSPEEFVANNRDIDRGARTNWYDELIRTNNFGQNHSLAVGGGTENSTFRISGNYREKSGIDIASDRKEYGIRTNFQQKALKGLLLFNGNISYRNAKEEYTNYGVFQQAVKLNPTLPVYDPNNPSEYAPMFGYDVYNPVQNLKTRENGADQEYTIIDLNVQLNLTKNLNTQLKIARQGHDELKREYYTSDAKESIDNNRTGRARLENEKWTDYTLEWLGNYNLQLNQHDIKLLGGYSYQEFNNAGFYAENADFPSDAFGYNNIDAGLWNREEGRLGMDSWKSKEKVIAFFGRANYNFNDTYLLMASLRYEGNTKFGRDNKWGVFPAAAFAYRLSNLPFISSVGFIDDLKLRVSYGVNGRSGFPRYSSLSRYTGYGRWQNDEGQWIQVYGPANNPNPDLRWEKQKSYNIGLDFGLFGSKVTGTIDAFIRRSEDVITNYDAPVPPYLHDQIFTNVATTSARGIELGINWVAIDKSDFRYTTNLTAFYVKSRLDKFSNGTFTKGYMERRGLPSPGNPGNAQRLEDGIEIGSFYGYRYAGVDESGNIMIWKDARAGGDKILASNGTSTDKTYLGHGAPHYEIAWGNNFRYKQFDLTLYFRGRFDYKILNLYQMYYGLTAEPAVNLLQDAYGRNAHIKSGKVIADYFLENGDFFKLDNLTLGWSPQFGNGVISNLRLYATVRNVFTITDYTGLDPTTVEITGLEPGIGDLNVYPVVRNYSLGVQVTF</sequence>
<keyword evidence="6" id="KW-0408">Iron</keyword>
<dbReference type="Gene3D" id="2.60.40.1120">
    <property type="entry name" value="Carboxypeptidase-like, regulatory domain"/>
    <property type="match status" value="1"/>
</dbReference>
<dbReference type="InterPro" id="IPR023996">
    <property type="entry name" value="TonB-dep_OMP_SusC/RagA"/>
</dbReference>
<dbReference type="Pfam" id="PF13715">
    <property type="entry name" value="CarbopepD_reg_2"/>
    <property type="match status" value="1"/>
</dbReference>
<keyword evidence="3 10" id="KW-1134">Transmembrane beta strand</keyword>
<dbReference type="Gene3D" id="2.170.130.10">
    <property type="entry name" value="TonB-dependent receptor, plug domain"/>
    <property type="match status" value="1"/>
</dbReference>
<keyword evidence="2 10" id="KW-0813">Transport</keyword>
<dbReference type="InterPro" id="IPR037066">
    <property type="entry name" value="Plug_dom_sf"/>
</dbReference>
<keyword evidence="7 11" id="KW-0798">TonB box</keyword>
<gene>
    <name evidence="13" type="ORF">KK060_21090</name>
</gene>
<evidence type="ECO:0000256" key="8">
    <source>
        <dbReference type="ARBA" id="ARBA00023136"/>
    </source>
</evidence>
<evidence type="ECO:0000256" key="10">
    <source>
        <dbReference type="PROSITE-ProRule" id="PRU01360"/>
    </source>
</evidence>
<dbReference type="InterPro" id="IPR039426">
    <property type="entry name" value="TonB-dep_rcpt-like"/>
</dbReference>
<evidence type="ECO:0000313" key="14">
    <source>
        <dbReference type="Proteomes" id="UP000772618"/>
    </source>
</evidence>
<evidence type="ECO:0000256" key="6">
    <source>
        <dbReference type="ARBA" id="ARBA00023004"/>
    </source>
</evidence>
<reference evidence="13 14" key="1">
    <citation type="submission" date="2021-05" db="EMBL/GenBank/DDBJ databases">
        <title>A Polyphasic approach of four new species of the genus Ohtaekwangia: Ohtaekwangia histidinii sp. nov., Ohtaekwangia cretensis sp. nov., Ohtaekwangia indiensis sp. nov., Ohtaekwangia reichenbachii sp. nov. from diverse environment.</title>
        <authorList>
            <person name="Octaviana S."/>
        </authorList>
    </citation>
    <scope>NUCLEOTIDE SEQUENCE [LARGE SCALE GENOMIC DNA]</scope>
    <source>
        <strain evidence="13 14">PWU20</strain>
    </source>
</reference>